<evidence type="ECO:0000256" key="2">
    <source>
        <dbReference type="SAM" id="SignalP"/>
    </source>
</evidence>
<proteinExistence type="predicted"/>
<feature type="non-terminal residue" evidence="3">
    <location>
        <position position="83"/>
    </location>
</feature>
<sequence length="83" mass="9115">MRWLLCFLLVTLITLLRADASSVTKASTAKTNAKAFIDHGATGRVFLNSHSSNSKRNLRGENKKTTIVDPSSQQPVIGEEERS</sequence>
<dbReference type="Proteomes" id="UP000198211">
    <property type="component" value="Unassembled WGS sequence"/>
</dbReference>
<protein>
    <submittedName>
        <fullName evidence="3">RxLR effector protein</fullName>
    </submittedName>
</protein>
<evidence type="ECO:0000313" key="4">
    <source>
        <dbReference type="Proteomes" id="UP000198211"/>
    </source>
</evidence>
<dbReference type="AlphaFoldDB" id="A0A225UCQ9"/>
<feature type="chain" id="PRO_5012917479" evidence="2">
    <location>
        <begin position="21"/>
        <end position="83"/>
    </location>
</feature>
<feature type="region of interest" description="Disordered" evidence="1">
    <location>
        <begin position="47"/>
        <end position="83"/>
    </location>
</feature>
<gene>
    <name evidence="3" type="ORF">PHMEG_00041488</name>
</gene>
<comment type="caution">
    <text evidence="3">The sequence shown here is derived from an EMBL/GenBank/DDBJ whole genome shotgun (WGS) entry which is preliminary data.</text>
</comment>
<dbReference type="EMBL" id="NBNE01023054">
    <property type="protein sequence ID" value="OWY90396.1"/>
    <property type="molecule type" value="Genomic_DNA"/>
</dbReference>
<evidence type="ECO:0000256" key="1">
    <source>
        <dbReference type="SAM" id="MobiDB-lite"/>
    </source>
</evidence>
<reference evidence="4" key="1">
    <citation type="submission" date="2017-03" db="EMBL/GenBank/DDBJ databases">
        <title>Phytopthora megakarya and P. palmivora, two closely related causual agents of cacao black pod achieved similar genome size and gene model numbers by different mechanisms.</title>
        <authorList>
            <person name="Ali S."/>
            <person name="Shao J."/>
            <person name="Larry D.J."/>
            <person name="Kronmiller B."/>
            <person name="Shen D."/>
            <person name="Strem M.D."/>
            <person name="Melnick R.L."/>
            <person name="Guiltinan M.J."/>
            <person name="Tyler B.M."/>
            <person name="Meinhardt L.W."/>
            <person name="Bailey B.A."/>
        </authorList>
    </citation>
    <scope>NUCLEOTIDE SEQUENCE [LARGE SCALE GENOMIC DNA]</scope>
    <source>
        <strain evidence="4">zdho120</strain>
    </source>
</reference>
<evidence type="ECO:0000313" key="3">
    <source>
        <dbReference type="EMBL" id="OWY90396.1"/>
    </source>
</evidence>
<keyword evidence="4" id="KW-1185">Reference proteome</keyword>
<keyword evidence="2" id="KW-0732">Signal</keyword>
<feature type="signal peptide" evidence="2">
    <location>
        <begin position="1"/>
        <end position="20"/>
    </location>
</feature>
<organism evidence="3 4">
    <name type="scientific">Phytophthora megakarya</name>
    <dbReference type="NCBI Taxonomy" id="4795"/>
    <lineage>
        <taxon>Eukaryota</taxon>
        <taxon>Sar</taxon>
        <taxon>Stramenopiles</taxon>
        <taxon>Oomycota</taxon>
        <taxon>Peronosporomycetes</taxon>
        <taxon>Peronosporales</taxon>
        <taxon>Peronosporaceae</taxon>
        <taxon>Phytophthora</taxon>
    </lineage>
</organism>
<accession>A0A225UCQ9</accession>
<name>A0A225UCQ9_9STRA</name>